<evidence type="ECO:0000256" key="1">
    <source>
        <dbReference type="ARBA" id="ARBA00022729"/>
    </source>
</evidence>
<dbReference type="NCBIfam" id="NF038402">
    <property type="entry name" value="TroA_like"/>
    <property type="match status" value="1"/>
</dbReference>
<dbReference type="EMBL" id="JNSL01000049">
    <property type="protein sequence ID" value="KGA18084.1"/>
    <property type="molecule type" value="Genomic_DNA"/>
</dbReference>
<dbReference type="PROSITE" id="PS51257">
    <property type="entry name" value="PROKAR_LIPOPROTEIN"/>
    <property type="match status" value="1"/>
</dbReference>
<dbReference type="PANTHER" id="PTHR30535:SF34">
    <property type="entry name" value="MOLYBDATE-BINDING PROTEIN MOLA"/>
    <property type="match status" value="1"/>
</dbReference>
<evidence type="ECO:0000313" key="3">
    <source>
        <dbReference type="EMBL" id="KGA18084.1"/>
    </source>
</evidence>
<feature type="domain" description="Fe/B12 periplasmic-binding" evidence="2">
    <location>
        <begin position="42"/>
        <end position="296"/>
    </location>
</feature>
<dbReference type="PANTHER" id="PTHR30535">
    <property type="entry name" value="VITAMIN B12-BINDING PROTEIN"/>
    <property type="match status" value="1"/>
</dbReference>
<sequence length="297" mass="31229">MSIIRMSRIRAITAAVAATLVLAACGSGSSTPDTTVPEVSVRIVSLSPTATEMLYAIGAGDQVVAVDSYSTFPAETASKVTKMSAFEPNAEAILGYTPDVVLISNDTNKISEQLIAGNPKLQVWTGAAAATLDDVYKQITELGALTGHEDDAATLIDSMKSRIAKVTENISAPMTPKSYFYELDNTLYSVTSNTFVGALLKPFGFTNIADGVEAGNDYPQLNAEVIAKANPSVIFLADTKCCATNAAEVAKRPGWAGIDAVKNGQIVELDDDIASRWGPRVVDLLEQISAGIMAASK</sequence>
<organism evidence="3">
    <name type="scientific">freshwater metagenome</name>
    <dbReference type="NCBI Taxonomy" id="449393"/>
    <lineage>
        <taxon>unclassified sequences</taxon>
        <taxon>metagenomes</taxon>
        <taxon>ecological metagenomes</taxon>
    </lineage>
</organism>
<gene>
    <name evidence="3" type="ORF">GM51_9110</name>
</gene>
<protein>
    <recommendedName>
        <fullName evidence="2">Fe/B12 periplasmic-binding domain-containing protein</fullName>
    </recommendedName>
</protein>
<dbReference type="InterPro" id="IPR050902">
    <property type="entry name" value="ABC_Transporter_SBP"/>
</dbReference>
<dbReference type="PROSITE" id="PS50983">
    <property type="entry name" value="FE_B12_PBP"/>
    <property type="match status" value="1"/>
</dbReference>
<evidence type="ECO:0000259" key="2">
    <source>
        <dbReference type="PROSITE" id="PS50983"/>
    </source>
</evidence>
<name>A0A094Q7L2_9ZZZZ</name>
<proteinExistence type="predicted"/>
<reference evidence="3" key="1">
    <citation type="submission" date="2014-06" db="EMBL/GenBank/DDBJ databases">
        <title>Key roles for freshwater Actinobacteria revealed by deep metagenomic sequencing.</title>
        <authorList>
            <person name="Ghai R."/>
            <person name="Mizuno C.M."/>
            <person name="Picazo A."/>
            <person name="Camacho A."/>
            <person name="Rodriguez-Valera F."/>
        </authorList>
    </citation>
    <scope>NUCLEOTIDE SEQUENCE</scope>
</reference>
<dbReference type="AlphaFoldDB" id="A0A094Q7L2"/>
<keyword evidence="1" id="KW-0732">Signal</keyword>
<dbReference type="Pfam" id="PF01497">
    <property type="entry name" value="Peripla_BP_2"/>
    <property type="match status" value="1"/>
</dbReference>
<comment type="caution">
    <text evidence="3">The sequence shown here is derived from an EMBL/GenBank/DDBJ whole genome shotgun (WGS) entry which is preliminary data.</text>
</comment>
<accession>A0A094Q7L2</accession>
<dbReference type="SUPFAM" id="SSF53807">
    <property type="entry name" value="Helical backbone' metal receptor"/>
    <property type="match status" value="1"/>
</dbReference>
<dbReference type="InterPro" id="IPR054828">
    <property type="entry name" value="Vit_B12_bind_prot"/>
</dbReference>
<dbReference type="InterPro" id="IPR002491">
    <property type="entry name" value="ABC_transptr_periplasmic_BD"/>
</dbReference>
<dbReference type="CDD" id="cd01143">
    <property type="entry name" value="YvrC"/>
    <property type="match status" value="1"/>
</dbReference>
<dbReference type="Gene3D" id="3.40.50.1980">
    <property type="entry name" value="Nitrogenase molybdenum iron protein domain"/>
    <property type="match status" value="2"/>
</dbReference>
<dbReference type="GO" id="GO:0071281">
    <property type="term" value="P:cellular response to iron ion"/>
    <property type="evidence" value="ECO:0007669"/>
    <property type="project" value="TreeGrafter"/>
</dbReference>